<feature type="region of interest" description="Disordered" evidence="1">
    <location>
        <begin position="228"/>
        <end position="249"/>
    </location>
</feature>
<evidence type="ECO:0000313" key="3">
    <source>
        <dbReference type="Proteomes" id="UP001190466"/>
    </source>
</evidence>
<reference evidence="2 3" key="1">
    <citation type="submission" date="2023-08" db="EMBL/GenBank/DDBJ databases">
        <authorList>
            <person name="Folkvardsen B D."/>
            <person name="Norman A."/>
        </authorList>
    </citation>
    <scope>NUCLEOTIDE SEQUENCE [LARGE SCALE GENOMIC DNA]</scope>
    <source>
        <strain evidence="2 3">Mu0050</strain>
    </source>
</reference>
<feature type="region of interest" description="Disordered" evidence="1">
    <location>
        <begin position="398"/>
        <end position="420"/>
    </location>
</feature>
<gene>
    <name evidence="2" type="ORF">MU0050_004710</name>
</gene>
<dbReference type="RefSeq" id="WP_316513042.1">
    <property type="nucleotide sequence ID" value="NZ_OY726395.1"/>
</dbReference>
<feature type="compositionally biased region" description="Polar residues" evidence="1">
    <location>
        <begin position="410"/>
        <end position="420"/>
    </location>
</feature>
<accession>A0ABN9P5C4</accession>
<evidence type="ECO:0000313" key="2">
    <source>
        <dbReference type="EMBL" id="CAJ1587277.1"/>
    </source>
</evidence>
<proteinExistence type="predicted"/>
<sequence>MLTVDLAGSSTPSPTITDHIRPGMPNENGESTGSFLYTSPDGRPPTIGADYNQELGTVEWDWAQETTSSVRVHYTHTRNPDYDGPPTIDTVVMTVEGIDDPVTFDVQIAAAGQPAELSVIDSWSWETDPSDGSVRGSIIVKGAEDPRELRWLGRSSEWGDRVDFDLDNVNRVDENTWEVGITYVPSQETLERATQTPGGLAVHLHVTAAGRYGHSDLTIPVNLRPAEDSASPITDHIQPGAPDQNGVATGSFLYTGADGEGLSFDYSELEHGGAVEFDIQLEAEGWRVHYTYTPDREFAHSLAHVDYQGGSVTEAFAITVTEADGTILPALDVEVPVTPVNTAPMVASPQEAVLLGVISPDLSIHLRMVVWFDDPDGDEFEVVEVTAASGRDVHLLGVEEVGGPPPHPKPSTTLPATRMR</sequence>
<dbReference type="Proteomes" id="UP001190466">
    <property type="component" value="Chromosome"/>
</dbReference>
<organism evidence="2 3">
    <name type="scientific">[Mycobacterium] wendilense</name>
    <dbReference type="NCBI Taxonomy" id="3064284"/>
    <lineage>
        <taxon>Bacteria</taxon>
        <taxon>Bacillati</taxon>
        <taxon>Actinomycetota</taxon>
        <taxon>Actinomycetes</taxon>
        <taxon>Mycobacteriales</taxon>
        <taxon>Mycobacteriaceae</taxon>
        <taxon>Mycolicibacter</taxon>
    </lineage>
</organism>
<name>A0ABN9P5C4_9MYCO</name>
<protein>
    <submittedName>
        <fullName evidence="2">Uncharacterized protein</fullName>
    </submittedName>
</protein>
<keyword evidence="3" id="KW-1185">Reference proteome</keyword>
<evidence type="ECO:0000256" key="1">
    <source>
        <dbReference type="SAM" id="MobiDB-lite"/>
    </source>
</evidence>
<dbReference type="EMBL" id="OY726395">
    <property type="protein sequence ID" value="CAJ1587277.1"/>
    <property type="molecule type" value="Genomic_DNA"/>
</dbReference>
<feature type="region of interest" description="Disordered" evidence="1">
    <location>
        <begin position="1"/>
        <end position="33"/>
    </location>
</feature>